<evidence type="ECO:0000256" key="5">
    <source>
        <dbReference type="ARBA" id="ARBA00023002"/>
    </source>
</evidence>
<comment type="cofactor">
    <cofactor evidence="1 6">
        <name>Zn(2+)</name>
        <dbReference type="ChEBI" id="CHEBI:29105"/>
    </cofactor>
</comment>
<dbReference type="InterPro" id="IPR036291">
    <property type="entry name" value="NAD(P)-bd_dom_sf"/>
</dbReference>
<gene>
    <name evidence="8" type="ORF">MBM_07306</name>
</gene>
<dbReference type="OMA" id="TNCCLKA"/>
<sequence length="385" mass="40545">MPAEPVEYNFKQAFAAGPADTMRALRFHGQRDIRLDQVPVPVCGRGQVKIRPAFVGICGTDLHEYLGGASLIPSAHPHPITGEKVPLTIGHEFSGTVVEVGEGVTSHRVGDRVCVQPIIFDGTCGACLEGYINCCYSNGFIGLSGCGGGLSDFTVCPATSAIPLPPTISLEVGALIEPLAVAWHAVKTSPFRAGDDVLVIGGGPIGLAVIQVLRCKGAGQIIVSEVSPQRKRFAAAFGAHHVLDPTDVDVVTEVRRLCSAGHGHGQGQGVHVAFDAAGVQSGLQAAIESLRARGTLVNIAVWEKPTPIFPNDFVFKERRYMGVATFVAGEFAEVLDAIVAGTIQPSKMITKTVPLADAVTEGYDSLIHDKDNHVKILVEVHGEVG</sequence>
<dbReference type="InterPro" id="IPR013154">
    <property type="entry name" value="ADH-like_N"/>
</dbReference>
<dbReference type="Proteomes" id="UP000006753">
    <property type="component" value="Unassembled WGS sequence"/>
</dbReference>
<dbReference type="SUPFAM" id="SSF51735">
    <property type="entry name" value="NAD(P)-binding Rossmann-fold domains"/>
    <property type="match status" value="1"/>
</dbReference>
<dbReference type="Gene3D" id="3.90.180.10">
    <property type="entry name" value="Medium-chain alcohol dehydrogenases, catalytic domain"/>
    <property type="match status" value="1"/>
</dbReference>
<feature type="domain" description="Enoyl reductase (ER)" evidence="7">
    <location>
        <begin position="29"/>
        <end position="378"/>
    </location>
</feature>
<organism evidence="8 9">
    <name type="scientific">Marssonina brunnea f. sp. multigermtubi (strain MB_m1)</name>
    <name type="common">Marssonina leaf spot fungus</name>
    <dbReference type="NCBI Taxonomy" id="1072389"/>
    <lineage>
        <taxon>Eukaryota</taxon>
        <taxon>Fungi</taxon>
        <taxon>Dikarya</taxon>
        <taxon>Ascomycota</taxon>
        <taxon>Pezizomycotina</taxon>
        <taxon>Leotiomycetes</taxon>
        <taxon>Helotiales</taxon>
        <taxon>Drepanopezizaceae</taxon>
        <taxon>Drepanopeziza</taxon>
    </lineage>
</organism>
<dbReference type="PANTHER" id="PTHR43161:SF23">
    <property type="entry name" value="(R,R)-BUTANEDIOL DEHYDROGENASE-RELATED"/>
    <property type="match status" value="1"/>
</dbReference>
<dbReference type="EMBL" id="JH921445">
    <property type="protein sequence ID" value="EKD14585.1"/>
    <property type="molecule type" value="Genomic_DNA"/>
</dbReference>
<dbReference type="PANTHER" id="PTHR43161">
    <property type="entry name" value="SORBITOL DEHYDROGENASE"/>
    <property type="match status" value="1"/>
</dbReference>
<keyword evidence="5" id="KW-0560">Oxidoreductase</keyword>
<dbReference type="HOGENOM" id="CLU_026673_11_0_1"/>
<accession>K1WB92</accession>
<dbReference type="PROSITE" id="PS00059">
    <property type="entry name" value="ADH_ZINC"/>
    <property type="match status" value="1"/>
</dbReference>
<dbReference type="Pfam" id="PF00107">
    <property type="entry name" value="ADH_zinc_N"/>
    <property type="match status" value="1"/>
</dbReference>
<dbReference type="RefSeq" id="XP_007295195.1">
    <property type="nucleotide sequence ID" value="XM_007295133.1"/>
</dbReference>
<dbReference type="GeneID" id="18763241"/>
<dbReference type="InterPro" id="IPR020843">
    <property type="entry name" value="ER"/>
</dbReference>
<dbReference type="GO" id="GO:0000721">
    <property type="term" value="F:(R,R)-butanediol dehydrogenase activity"/>
    <property type="evidence" value="ECO:0007669"/>
    <property type="project" value="TreeGrafter"/>
</dbReference>
<evidence type="ECO:0000256" key="2">
    <source>
        <dbReference type="ARBA" id="ARBA00008072"/>
    </source>
</evidence>
<dbReference type="SUPFAM" id="SSF50129">
    <property type="entry name" value="GroES-like"/>
    <property type="match status" value="1"/>
</dbReference>
<keyword evidence="3 6" id="KW-0479">Metal-binding</keyword>
<evidence type="ECO:0000256" key="6">
    <source>
        <dbReference type="RuleBase" id="RU361277"/>
    </source>
</evidence>
<comment type="similarity">
    <text evidence="2 6">Belongs to the zinc-containing alcohol dehydrogenase family.</text>
</comment>
<protein>
    <submittedName>
        <fullName evidence="8">Sorbitol dehydrogenase</fullName>
    </submittedName>
</protein>
<keyword evidence="9" id="KW-1185">Reference proteome</keyword>
<dbReference type="STRING" id="1072389.K1WB92"/>
<dbReference type="FunCoup" id="K1WB92">
    <property type="interactions" value="135"/>
</dbReference>
<dbReference type="GO" id="GO:0008270">
    <property type="term" value="F:zinc ion binding"/>
    <property type="evidence" value="ECO:0007669"/>
    <property type="project" value="InterPro"/>
</dbReference>
<dbReference type="GO" id="GO:0005737">
    <property type="term" value="C:cytoplasm"/>
    <property type="evidence" value="ECO:0007669"/>
    <property type="project" value="TreeGrafter"/>
</dbReference>
<dbReference type="eggNOG" id="KOG0024">
    <property type="taxonomic scope" value="Eukaryota"/>
</dbReference>
<name>K1WB92_MARBU</name>
<reference evidence="8 9" key="1">
    <citation type="journal article" date="2012" name="BMC Genomics">
        <title>Sequencing the genome of Marssonina brunnea reveals fungus-poplar co-evolution.</title>
        <authorList>
            <person name="Zhu S."/>
            <person name="Cao Y.-Z."/>
            <person name="Jiang C."/>
            <person name="Tan B.-Y."/>
            <person name="Wang Z."/>
            <person name="Feng S."/>
            <person name="Zhang L."/>
            <person name="Su X.-H."/>
            <person name="Brejova B."/>
            <person name="Vinar T."/>
            <person name="Xu M."/>
            <person name="Wang M.-X."/>
            <person name="Zhang S.-G."/>
            <person name="Huang M.-R."/>
            <person name="Wu R."/>
            <person name="Zhou Y."/>
        </authorList>
    </citation>
    <scope>NUCLEOTIDE SEQUENCE [LARGE SCALE GENOMIC DNA]</scope>
    <source>
        <strain evidence="8 9">MB_m1</strain>
    </source>
</reference>
<dbReference type="Gene3D" id="3.40.50.720">
    <property type="entry name" value="NAD(P)-binding Rossmann-like Domain"/>
    <property type="match status" value="1"/>
</dbReference>
<dbReference type="KEGG" id="mbe:MBM_07306"/>
<dbReference type="CDD" id="cd08233">
    <property type="entry name" value="butanediol_DH_like"/>
    <property type="match status" value="1"/>
</dbReference>
<evidence type="ECO:0000256" key="1">
    <source>
        <dbReference type="ARBA" id="ARBA00001947"/>
    </source>
</evidence>
<dbReference type="InterPro" id="IPR013149">
    <property type="entry name" value="ADH-like_C"/>
</dbReference>
<dbReference type="InParanoid" id="K1WB92"/>
<dbReference type="GO" id="GO:0034079">
    <property type="term" value="P:butanediol biosynthetic process"/>
    <property type="evidence" value="ECO:0007669"/>
    <property type="project" value="TreeGrafter"/>
</dbReference>
<evidence type="ECO:0000256" key="4">
    <source>
        <dbReference type="ARBA" id="ARBA00022833"/>
    </source>
</evidence>
<proteinExistence type="inferred from homology"/>
<dbReference type="InterPro" id="IPR002328">
    <property type="entry name" value="ADH_Zn_CS"/>
</dbReference>
<dbReference type="SMART" id="SM00829">
    <property type="entry name" value="PKS_ER"/>
    <property type="match status" value="1"/>
</dbReference>
<dbReference type="OrthoDB" id="3941538at2759"/>
<evidence type="ECO:0000259" key="7">
    <source>
        <dbReference type="SMART" id="SM00829"/>
    </source>
</evidence>
<evidence type="ECO:0000313" key="8">
    <source>
        <dbReference type="EMBL" id="EKD14585.1"/>
    </source>
</evidence>
<keyword evidence="4 6" id="KW-0862">Zinc</keyword>
<dbReference type="InterPro" id="IPR011032">
    <property type="entry name" value="GroES-like_sf"/>
</dbReference>
<dbReference type="Pfam" id="PF08240">
    <property type="entry name" value="ADH_N"/>
    <property type="match status" value="1"/>
</dbReference>
<evidence type="ECO:0000256" key="3">
    <source>
        <dbReference type="ARBA" id="ARBA00022723"/>
    </source>
</evidence>
<evidence type="ECO:0000313" key="9">
    <source>
        <dbReference type="Proteomes" id="UP000006753"/>
    </source>
</evidence>
<dbReference type="AlphaFoldDB" id="K1WB92"/>